<evidence type="ECO:0000313" key="3">
    <source>
        <dbReference type="Proteomes" id="UP000807469"/>
    </source>
</evidence>
<reference evidence="2" key="1">
    <citation type="submission" date="2020-11" db="EMBL/GenBank/DDBJ databases">
        <authorList>
            <consortium name="DOE Joint Genome Institute"/>
            <person name="Ahrendt S."/>
            <person name="Riley R."/>
            <person name="Andreopoulos W."/>
            <person name="Labutti K."/>
            <person name="Pangilinan J."/>
            <person name="Ruiz-Duenas F.J."/>
            <person name="Barrasa J.M."/>
            <person name="Sanchez-Garcia M."/>
            <person name="Camarero S."/>
            <person name="Miyauchi S."/>
            <person name="Serrano A."/>
            <person name="Linde D."/>
            <person name="Babiker R."/>
            <person name="Drula E."/>
            <person name="Ayuso-Fernandez I."/>
            <person name="Pacheco R."/>
            <person name="Padilla G."/>
            <person name="Ferreira P."/>
            <person name="Barriuso J."/>
            <person name="Kellner H."/>
            <person name="Castanera R."/>
            <person name="Alfaro M."/>
            <person name="Ramirez L."/>
            <person name="Pisabarro A.G."/>
            <person name="Kuo A."/>
            <person name="Tritt A."/>
            <person name="Lipzen A."/>
            <person name="He G."/>
            <person name="Yan M."/>
            <person name="Ng V."/>
            <person name="Cullen D."/>
            <person name="Martin F."/>
            <person name="Rosso M.-N."/>
            <person name="Henrissat B."/>
            <person name="Hibbett D."/>
            <person name="Martinez A.T."/>
            <person name="Grigoriev I.V."/>
        </authorList>
    </citation>
    <scope>NUCLEOTIDE SEQUENCE</scope>
    <source>
        <strain evidence="2">CIRM-BRFM 674</strain>
    </source>
</reference>
<comment type="caution">
    <text evidence="2">The sequence shown here is derived from an EMBL/GenBank/DDBJ whole genome shotgun (WGS) entry which is preliminary data.</text>
</comment>
<dbReference type="Proteomes" id="UP000807469">
    <property type="component" value="Unassembled WGS sequence"/>
</dbReference>
<dbReference type="AlphaFoldDB" id="A0A9P5YMG0"/>
<organism evidence="2 3">
    <name type="scientific">Pholiota conissans</name>
    <dbReference type="NCBI Taxonomy" id="109636"/>
    <lineage>
        <taxon>Eukaryota</taxon>
        <taxon>Fungi</taxon>
        <taxon>Dikarya</taxon>
        <taxon>Basidiomycota</taxon>
        <taxon>Agaricomycotina</taxon>
        <taxon>Agaricomycetes</taxon>
        <taxon>Agaricomycetidae</taxon>
        <taxon>Agaricales</taxon>
        <taxon>Agaricineae</taxon>
        <taxon>Strophariaceae</taxon>
        <taxon>Pholiota</taxon>
    </lineage>
</organism>
<protein>
    <submittedName>
        <fullName evidence="2">Uncharacterized protein</fullName>
    </submittedName>
</protein>
<feature type="compositionally biased region" description="Basic and acidic residues" evidence="1">
    <location>
        <begin position="10"/>
        <end position="25"/>
    </location>
</feature>
<feature type="compositionally biased region" description="Basic and acidic residues" evidence="1">
    <location>
        <begin position="49"/>
        <end position="85"/>
    </location>
</feature>
<dbReference type="EMBL" id="MU155671">
    <property type="protein sequence ID" value="KAF9471521.1"/>
    <property type="molecule type" value="Genomic_DNA"/>
</dbReference>
<accession>A0A9P5YMG0</accession>
<gene>
    <name evidence="2" type="ORF">BDN70DRAFT_901289</name>
</gene>
<keyword evidence="3" id="KW-1185">Reference proteome</keyword>
<proteinExistence type="predicted"/>
<evidence type="ECO:0000313" key="2">
    <source>
        <dbReference type="EMBL" id="KAF9471521.1"/>
    </source>
</evidence>
<name>A0A9P5YMG0_9AGAR</name>
<evidence type="ECO:0000256" key="1">
    <source>
        <dbReference type="SAM" id="MobiDB-lite"/>
    </source>
</evidence>
<sequence length="133" mass="15147">MTKAWTSSRADGEWVRQMEGEDDSLRAWTTEGRQQARTKTTSEDDGEDERWTSEDDGRAARRIDSRRPRVRELDGRRATANEKDGTVPWTSSIPFSSPVVCPHYRDDEQAWTGEEGRAEADGRARMNIVLAAF</sequence>
<feature type="region of interest" description="Disordered" evidence="1">
    <location>
        <begin position="1"/>
        <end position="95"/>
    </location>
</feature>